<proteinExistence type="predicted"/>
<gene>
    <name evidence="2" type="ORF">FJQ98_12280</name>
</gene>
<feature type="domain" description="Knr4/Smi1-like" evidence="1">
    <location>
        <begin position="29"/>
        <end position="181"/>
    </location>
</feature>
<sequence length="198" mass="22825">MRTFNPYFTGLMKYLPEEEQLQLQHAIGATESQIQTLFDAFPKCPELLINLLKDVNGTYYCKHGEETICVLVLGSDLDEYPYYLKSVEQIIADAQVTDSESIHERYEDFLDCVEVDARINMHVPLKERLCFSDCMNNGGTSSLYIDFNPNEGGQVGQVIRYVHDPDSYEVIAPSFEAYLQQLIDGEYEFTAFYEEEYD</sequence>
<reference evidence="2 3" key="1">
    <citation type="submission" date="2020-01" db="EMBL/GenBank/DDBJ databases">
        <authorList>
            <person name="Liu G."/>
            <person name="Liu B."/>
        </authorList>
    </citation>
    <scope>NUCLEOTIDE SEQUENCE [LARGE SCALE GENOMIC DNA]</scope>
    <source>
        <strain evidence="2 3">FJAT-51161</strain>
    </source>
</reference>
<organism evidence="2 3">
    <name type="scientific">Lysinibacillus agricola</name>
    <dbReference type="NCBI Taxonomy" id="2590012"/>
    <lineage>
        <taxon>Bacteria</taxon>
        <taxon>Bacillati</taxon>
        <taxon>Bacillota</taxon>
        <taxon>Bacilli</taxon>
        <taxon>Bacillales</taxon>
        <taxon>Bacillaceae</taxon>
        <taxon>Lysinibacillus</taxon>
    </lineage>
</organism>
<dbReference type="SUPFAM" id="SSF160631">
    <property type="entry name" value="SMI1/KNR4-like"/>
    <property type="match status" value="1"/>
</dbReference>
<protein>
    <submittedName>
        <fullName evidence="2">SMI1/KNR4 family protein</fullName>
    </submittedName>
</protein>
<name>A0ABX7AYZ3_9BACI</name>
<evidence type="ECO:0000313" key="2">
    <source>
        <dbReference type="EMBL" id="QQP14707.1"/>
    </source>
</evidence>
<dbReference type="Gene3D" id="3.40.1580.10">
    <property type="entry name" value="SMI1/KNR4-like"/>
    <property type="match status" value="1"/>
</dbReference>
<dbReference type="Pfam" id="PF09346">
    <property type="entry name" value="SMI1_KNR4"/>
    <property type="match status" value="1"/>
</dbReference>
<dbReference type="InterPro" id="IPR037883">
    <property type="entry name" value="Knr4/Smi1-like_sf"/>
</dbReference>
<dbReference type="InterPro" id="IPR018958">
    <property type="entry name" value="Knr4/Smi1-like_dom"/>
</dbReference>
<dbReference type="RefSeq" id="WP_053592787.1">
    <property type="nucleotide sequence ID" value="NZ_CP067341.1"/>
</dbReference>
<dbReference type="EMBL" id="CP067341">
    <property type="protein sequence ID" value="QQP14707.1"/>
    <property type="molecule type" value="Genomic_DNA"/>
</dbReference>
<accession>A0ABX7AYZ3</accession>
<keyword evidence="3" id="KW-1185">Reference proteome</keyword>
<dbReference type="Proteomes" id="UP000596049">
    <property type="component" value="Chromosome"/>
</dbReference>
<evidence type="ECO:0000259" key="1">
    <source>
        <dbReference type="Pfam" id="PF09346"/>
    </source>
</evidence>
<evidence type="ECO:0000313" key="3">
    <source>
        <dbReference type="Proteomes" id="UP000596049"/>
    </source>
</evidence>